<comment type="caution">
    <text evidence="2">The sequence shown here is derived from an EMBL/GenBank/DDBJ whole genome shotgun (WGS) entry which is preliminary data.</text>
</comment>
<reference evidence="2 3" key="1">
    <citation type="submission" date="2019-06" db="EMBL/GenBank/DDBJ databases">
        <title>Whole genome shotgun sequence of Streptomyces cacaoi subsp. cacaoi NBRC 12748.</title>
        <authorList>
            <person name="Hosoyama A."/>
            <person name="Uohara A."/>
            <person name="Ohji S."/>
            <person name="Ichikawa N."/>
        </authorList>
    </citation>
    <scope>NUCLEOTIDE SEQUENCE [LARGE SCALE GENOMIC DNA]</scope>
    <source>
        <strain evidence="2 3">NBRC 12748</strain>
    </source>
</reference>
<dbReference type="RefSeq" id="WP_030891014.1">
    <property type="nucleotide sequence ID" value="NZ_JASWDJ010000025.1"/>
</dbReference>
<evidence type="ECO:0000313" key="2">
    <source>
        <dbReference type="EMBL" id="GEB53783.1"/>
    </source>
</evidence>
<name>A0A4Y3RAS9_STRCI</name>
<dbReference type="Proteomes" id="UP000319210">
    <property type="component" value="Unassembled WGS sequence"/>
</dbReference>
<sequence length="75" mass="7594">MGDENEQPATAGGVRTGIPGGHPSTGRQAPRPPVRAPARPGQAPDDRLTGTSPPAPAGHRAAPRAEQLTSLPLFA</sequence>
<accession>A0A4Y3RAS9</accession>
<gene>
    <name evidence="2" type="ORF">SCA03_63340</name>
</gene>
<organism evidence="2 3">
    <name type="scientific">Streptomyces cacaoi</name>
    <dbReference type="NCBI Taxonomy" id="1898"/>
    <lineage>
        <taxon>Bacteria</taxon>
        <taxon>Bacillati</taxon>
        <taxon>Actinomycetota</taxon>
        <taxon>Actinomycetes</taxon>
        <taxon>Kitasatosporales</taxon>
        <taxon>Streptomycetaceae</taxon>
        <taxon>Streptomyces</taxon>
    </lineage>
</organism>
<protein>
    <submittedName>
        <fullName evidence="2">Uncharacterized protein</fullName>
    </submittedName>
</protein>
<evidence type="ECO:0000313" key="3">
    <source>
        <dbReference type="Proteomes" id="UP000319210"/>
    </source>
</evidence>
<evidence type="ECO:0000256" key="1">
    <source>
        <dbReference type="SAM" id="MobiDB-lite"/>
    </source>
</evidence>
<dbReference type="AlphaFoldDB" id="A0A4Y3RAS9"/>
<feature type="region of interest" description="Disordered" evidence="1">
    <location>
        <begin position="1"/>
        <end position="75"/>
    </location>
</feature>
<dbReference type="EMBL" id="BJMM01000063">
    <property type="protein sequence ID" value="GEB53783.1"/>
    <property type="molecule type" value="Genomic_DNA"/>
</dbReference>
<keyword evidence="3" id="KW-1185">Reference proteome</keyword>
<proteinExistence type="predicted"/>